<gene>
    <name evidence="10" type="primary">hisE</name>
    <name evidence="11" type="ORF">HLB35_05290</name>
</gene>
<dbReference type="CDD" id="cd11534">
    <property type="entry name" value="NTP-PPase_HisIE_like"/>
    <property type="match status" value="1"/>
</dbReference>
<dbReference type="UniPathway" id="UPA00031">
    <property type="reaction ID" value="UER00007"/>
</dbReference>
<evidence type="ECO:0000256" key="3">
    <source>
        <dbReference type="ARBA" id="ARBA00005204"/>
    </source>
</evidence>
<dbReference type="NCBIfam" id="NF001611">
    <property type="entry name" value="PRK00400.1-3"/>
    <property type="match status" value="1"/>
</dbReference>
<evidence type="ECO:0000256" key="1">
    <source>
        <dbReference type="ARBA" id="ARBA00001460"/>
    </source>
</evidence>
<keyword evidence="4 10" id="KW-0963">Cytoplasm</keyword>
<evidence type="ECO:0000313" key="12">
    <source>
        <dbReference type="Proteomes" id="UP000588806"/>
    </source>
</evidence>
<dbReference type="AlphaFoldDB" id="A0A7Y3TWC6"/>
<dbReference type="HAMAP" id="MF_01020">
    <property type="entry name" value="HisE"/>
    <property type="match status" value="1"/>
</dbReference>
<evidence type="ECO:0000256" key="2">
    <source>
        <dbReference type="ARBA" id="ARBA00004496"/>
    </source>
</evidence>
<evidence type="ECO:0000256" key="4">
    <source>
        <dbReference type="ARBA" id="ARBA00022490"/>
    </source>
</evidence>
<dbReference type="GO" id="GO:0004636">
    <property type="term" value="F:phosphoribosyl-ATP diphosphatase activity"/>
    <property type="evidence" value="ECO:0007669"/>
    <property type="project" value="UniProtKB-UniRule"/>
</dbReference>
<keyword evidence="9 10" id="KW-0368">Histidine biosynthesis</keyword>
<dbReference type="GO" id="GO:0000105">
    <property type="term" value="P:L-histidine biosynthetic process"/>
    <property type="evidence" value="ECO:0007669"/>
    <property type="project" value="UniProtKB-UniRule"/>
</dbReference>
<keyword evidence="6 10" id="KW-0547">Nucleotide-binding</keyword>
<accession>A0A7Y3TWC6</accession>
<keyword evidence="12" id="KW-1185">Reference proteome</keyword>
<dbReference type="Gene3D" id="1.10.287.1080">
    <property type="entry name" value="MazG-like"/>
    <property type="match status" value="1"/>
</dbReference>
<keyword evidence="5 10" id="KW-0028">Amino-acid biosynthesis</keyword>
<evidence type="ECO:0000256" key="5">
    <source>
        <dbReference type="ARBA" id="ARBA00022605"/>
    </source>
</evidence>
<name>A0A7Y3TWC6_9GAMM</name>
<evidence type="ECO:0000256" key="6">
    <source>
        <dbReference type="ARBA" id="ARBA00022741"/>
    </source>
</evidence>
<proteinExistence type="inferred from homology"/>
<comment type="catalytic activity">
    <reaction evidence="1 10">
        <text>1-(5-phospho-beta-D-ribosyl)-ATP + H2O = 1-(5-phospho-beta-D-ribosyl)-5'-AMP + diphosphate + H(+)</text>
        <dbReference type="Rhea" id="RHEA:22828"/>
        <dbReference type="ChEBI" id="CHEBI:15377"/>
        <dbReference type="ChEBI" id="CHEBI:15378"/>
        <dbReference type="ChEBI" id="CHEBI:33019"/>
        <dbReference type="ChEBI" id="CHEBI:59457"/>
        <dbReference type="ChEBI" id="CHEBI:73183"/>
        <dbReference type="EC" id="3.6.1.31"/>
    </reaction>
</comment>
<dbReference type="GO" id="GO:0005737">
    <property type="term" value="C:cytoplasm"/>
    <property type="evidence" value="ECO:0007669"/>
    <property type="project" value="UniProtKB-SubCell"/>
</dbReference>
<keyword evidence="8 10" id="KW-0067">ATP-binding</keyword>
<reference evidence="11 12" key="2">
    <citation type="submission" date="2020-06" db="EMBL/GenBank/DDBJ databases">
        <title>Halomonas songnenensis sp. nov., a moderately halophilic bacterium isolated from saline and alkaline soils.</title>
        <authorList>
            <person name="Jiang J."/>
            <person name="Pan Y."/>
        </authorList>
    </citation>
    <scope>NUCLEOTIDE SEQUENCE [LARGE SCALE GENOMIC DNA]</scope>
    <source>
        <strain evidence="11 12">TBZ9</strain>
    </source>
</reference>
<comment type="similarity">
    <text evidence="10">Belongs to the PRA-PH family.</text>
</comment>
<dbReference type="PANTHER" id="PTHR42945">
    <property type="entry name" value="HISTIDINE BIOSYNTHESIS BIFUNCTIONAL PROTEIN"/>
    <property type="match status" value="1"/>
</dbReference>
<comment type="pathway">
    <text evidence="3 10">Amino-acid biosynthesis; L-histidine biosynthesis; L-histidine from 5-phospho-alpha-D-ribose 1-diphosphate: step 2/9.</text>
</comment>
<dbReference type="SUPFAM" id="SSF101386">
    <property type="entry name" value="all-alpha NTP pyrophosphatases"/>
    <property type="match status" value="1"/>
</dbReference>
<dbReference type="NCBIfam" id="TIGR03188">
    <property type="entry name" value="histidine_hisI"/>
    <property type="match status" value="1"/>
</dbReference>
<evidence type="ECO:0000256" key="9">
    <source>
        <dbReference type="ARBA" id="ARBA00023102"/>
    </source>
</evidence>
<dbReference type="GO" id="GO:0005524">
    <property type="term" value="F:ATP binding"/>
    <property type="evidence" value="ECO:0007669"/>
    <property type="project" value="UniProtKB-KW"/>
</dbReference>
<dbReference type="InterPro" id="IPR008179">
    <property type="entry name" value="HisE"/>
</dbReference>
<evidence type="ECO:0000256" key="7">
    <source>
        <dbReference type="ARBA" id="ARBA00022801"/>
    </source>
</evidence>
<keyword evidence="7 10" id="KW-0378">Hydrolase</keyword>
<reference evidence="11 12" key="1">
    <citation type="submission" date="2020-05" db="EMBL/GenBank/DDBJ databases">
        <authorList>
            <person name="Ruan W."/>
            <person name="Jeon C.O."/>
            <person name="Chun B.H."/>
        </authorList>
    </citation>
    <scope>NUCLEOTIDE SEQUENCE [LARGE SCALE GENOMIC DNA]</scope>
    <source>
        <strain evidence="11 12">TBZ9</strain>
    </source>
</reference>
<dbReference type="InterPro" id="IPR021130">
    <property type="entry name" value="PRib-ATP_PPHydrolase-like"/>
</dbReference>
<evidence type="ECO:0000313" key="11">
    <source>
        <dbReference type="EMBL" id="NOG31325.1"/>
    </source>
</evidence>
<organism evidence="11 12">
    <name type="scientific">Vreelandella azerica</name>
    <dbReference type="NCBI Taxonomy" id="2732867"/>
    <lineage>
        <taxon>Bacteria</taxon>
        <taxon>Pseudomonadati</taxon>
        <taxon>Pseudomonadota</taxon>
        <taxon>Gammaproteobacteria</taxon>
        <taxon>Oceanospirillales</taxon>
        <taxon>Halomonadaceae</taxon>
        <taxon>Vreelandella</taxon>
    </lineage>
</organism>
<dbReference type="PANTHER" id="PTHR42945:SF9">
    <property type="entry name" value="HISTIDINE BIOSYNTHESIS BIFUNCTIONAL PROTEIN HISIE"/>
    <property type="match status" value="1"/>
</dbReference>
<evidence type="ECO:0000256" key="10">
    <source>
        <dbReference type="HAMAP-Rule" id="MF_01020"/>
    </source>
</evidence>
<dbReference type="EMBL" id="JABFHI010000002">
    <property type="protein sequence ID" value="NOG31325.1"/>
    <property type="molecule type" value="Genomic_DNA"/>
</dbReference>
<dbReference type="Pfam" id="PF01503">
    <property type="entry name" value="PRA-PH"/>
    <property type="match status" value="1"/>
</dbReference>
<comment type="caution">
    <text evidence="11">The sequence shown here is derived from an EMBL/GenBank/DDBJ whole genome shotgun (WGS) entry which is preliminary data.</text>
</comment>
<dbReference type="Proteomes" id="UP000588806">
    <property type="component" value="Unassembled WGS sequence"/>
</dbReference>
<sequence length="118" mass="13067">MPSPTVDDTVLDALFEVLRQRRHAAPEESYVASLHHKGLNKILEKIGEEATETLLAAKDAESGEQSKQQALIAETADLWFHSLVMLSHLGLDHQAVINELARRFGVSGHDEKASRNKT</sequence>
<protein>
    <recommendedName>
        <fullName evidence="10">Phosphoribosyl-ATP pyrophosphatase</fullName>
        <shortName evidence="10">PRA-PH</shortName>
        <ecNumber evidence="10">3.6.1.31</ecNumber>
    </recommendedName>
</protein>
<evidence type="ECO:0000256" key="8">
    <source>
        <dbReference type="ARBA" id="ARBA00022840"/>
    </source>
</evidence>
<dbReference type="EC" id="3.6.1.31" evidence="10"/>
<comment type="subcellular location">
    <subcellularLocation>
        <location evidence="2 10">Cytoplasm</location>
    </subcellularLocation>
</comment>